<feature type="coiled-coil region" evidence="9">
    <location>
        <begin position="488"/>
        <end position="522"/>
    </location>
</feature>
<feature type="region of interest" description="Disordered" evidence="10">
    <location>
        <begin position="574"/>
        <end position="670"/>
    </location>
</feature>
<dbReference type="InterPro" id="IPR036388">
    <property type="entry name" value="WH-like_DNA-bd_sf"/>
</dbReference>
<comment type="subunit">
    <text evidence="7">Homotrimer. Homotrimerization increases the affinity of HSF1 to DNA. Interacts with transcriptional coregulator SSA1 on chromatin.</text>
</comment>
<evidence type="ECO:0000256" key="6">
    <source>
        <dbReference type="ARBA" id="ARBA00023242"/>
    </source>
</evidence>
<evidence type="ECO:0000256" key="4">
    <source>
        <dbReference type="ARBA" id="ARBA00023125"/>
    </source>
</evidence>
<evidence type="ECO:0000313" key="12">
    <source>
        <dbReference type="EMBL" id="TDL27335.1"/>
    </source>
</evidence>
<feature type="compositionally biased region" description="Basic and acidic residues" evidence="10">
    <location>
        <begin position="642"/>
        <end position="655"/>
    </location>
</feature>
<dbReference type="Proteomes" id="UP000294933">
    <property type="component" value="Unassembled WGS sequence"/>
</dbReference>
<gene>
    <name evidence="12" type="ORF">BD410DRAFT_782426</name>
</gene>
<dbReference type="GO" id="GO:0005634">
    <property type="term" value="C:nucleus"/>
    <property type="evidence" value="ECO:0007669"/>
    <property type="project" value="UniProtKB-SubCell"/>
</dbReference>
<keyword evidence="13" id="KW-1185">Reference proteome</keyword>
<dbReference type="OrthoDB" id="60033at2759"/>
<accession>A0A4Y7QIV2</accession>
<evidence type="ECO:0000256" key="9">
    <source>
        <dbReference type="SAM" id="Coils"/>
    </source>
</evidence>
<keyword evidence="5" id="KW-0804">Transcription</keyword>
<dbReference type="SUPFAM" id="SSF46785">
    <property type="entry name" value="Winged helix' DNA-binding domain"/>
    <property type="match status" value="1"/>
</dbReference>
<dbReference type="InterPro" id="IPR000232">
    <property type="entry name" value="HSF_DNA-bd"/>
</dbReference>
<feature type="compositionally biased region" description="Low complexity" evidence="10">
    <location>
        <begin position="378"/>
        <end position="388"/>
    </location>
</feature>
<feature type="compositionally biased region" description="Low complexity" evidence="10">
    <location>
        <begin position="351"/>
        <end position="362"/>
    </location>
</feature>
<sequence length="670" mass="73176">MASDSQVAVTRVQRNAAGHLSKATRQAVPPFLQKLYEMVSDSATDDLIRWSDAGDSFFVLDHERVAHDVLPRWFKHNNFASFVRQLNMYGFRKVPHLQQGVLRSETETELWNFEHPNFHRGQPDLLCLISRKKQTSDKAEEGFPEKDSTAHFANGGTAGSVLDINSIVTGIAAIKRHQTTISADLNDLKASNQHLWQEAIAARERHKKHQDTINRILKFLAGVFGNSAGSHKSPPADGPPHAVIPRKKQRLMIESGGNAKEAGIDGLYGFDVDTPGPDDANDEDAGMSSRFATVETPSSVLNPLSPYPTDAATPALDRPSPQPEESNHASASTLTPADILDAANSNSSARPSVTSNPSTTPSLQSEHVPAEPHNRPLSPSSSHAITSSASQDAVLQAILNSPGQLQRLLNALTSQPNYPIPPPSDLPTDLEPAPSNHQEPLFPMYDFDYSYPTFNPGSGISQLDGTDPQSLALLSPRDEEGVQLGPLLENSTQRLRKTHNDADRISAEVETVEDHIKELIANMGLDSVADLHIPEHGQPLNDESMKAFDSALPSDPEFDIDTFINQLNYQSKDANSNLDFPPPLDNTFHSSDAPISKPPDSTMTAFLDEVASQSDASSPSATRMSLDDQAVDLTTVPRGQKRKSDVVEVTDDREKVRKRKSPSTKVKMKR</sequence>
<feature type="compositionally biased region" description="Basic residues" evidence="10">
    <location>
        <begin position="656"/>
        <end position="670"/>
    </location>
</feature>
<organism evidence="12 13">
    <name type="scientific">Rickenella mellea</name>
    <dbReference type="NCBI Taxonomy" id="50990"/>
    <lineage>
        <taxon>Eukaryota</taxon>
        <taxon>Fungi</taxon>
        <taxon>Dikarya</taxon>
        <taxon>Basidiomycota</taxon>
        <taxon>Agaricomycotina</taxon>
        <taxon>Agaricomycetes</taxon>
        <taxon>Hymenochaetales</taxon>
        <taxon>Rickenellaceae</taxon>
        <taxon>Rickenella</taxon>
    </lineage>
</organism>
<dbReference type="PROSITE" id="PS00434">
    <property type="entry name" value="HSF_DOMAIN"/>
    <property type="match status" value="1"/>
</dbReference>
<keyword evidence="9" id="KW-0175">Coiled coil</keyword>
<dbReference type="EMBL" id="ML170159">
    <property type="protein sequence ID" value="TDL27335.1"/>
    <property type="molecule type" value="Genomic_DNA"/>
</dbReference>
<comment type="subcellular location">
    <subcellularLocation>
        <location evidence="1">Nucleus</location>
    </subcellularLocation>
</comment>
<feature type="domain" description="HSF-type DNA-binding" evidence="11">
    <location>
        <begin position="70"/>
        <end position="94"/>
    </location>
</feature>
<dbReference type="FunFam" id="1.10.10.10:FF:000027">
    <property type="entry name" value="Heat shock transcription factor 1"/>
    <property type="match status" value="1"/>
</dbReference>
<protein>
    <recommendedName>
        <fullName evidence="11">HSF-type DNA-binding domain-containing protein</fullName>
    </recommendedName>
</protein>
<evidence type="ECO:0000256" key="2">
    <source>
        <dbReference type="ARBA" id="ARBA00006403"/>
    </source>
</evidence>
<keyword evidence="3" id="KW-0805">Transcription regulation</keyword>
<dbReference type="STRING" id="50990.A0A4Y7QIV2"/>
<comment type="similarity">
    <text evidence="2 8">Belongs to the HSF family.</text>
</comment>
<feature type="compositionally biased region" description="Polar residues" evidence="10">
    <location>
        <begin position="611"/>
        <end position="623"/>
    </location>
</feature>
<dbReference type="InterPro" id="IPR036390">
    <property type="entry name" value="WH_DNA-bd_sf"/>
</dbReference>
<dbReference type="Pfam" id="PF00447">
    <property type="entry name" value="HSF_DNA-bind"/>
    <property type="match status" value="1"/>
</dbReference>
<feature type="region of interest" description="Disordered" evidence="10">
    <location>
        <begin position="414"/>
        <end position="439"/>
    </location>
</feature>
<evidence type="ECO:0000256" key="3">
    <source>
        <dbReference type="ARBA" id="ARBA00023015"/>
    </source>
</evidence>
<evidence type="ECO:0000256" key="7">
    <source>
        <dbReference type="ARBA" id="ARBA00062171"/>
    </source>
</evidence>
<dbReference type="GO" id="GO:0043565">
    <property type="term" value="F:sequence-specific DNA binding"/>
    <property type="evidence" value="ECO:0007669"/>
    <property type="project" value="InterPro"/>
</dbReference>
<evidence type="ECO:0000313" key="13">
    <source>
        <dbReference type="Proteomes" id="UP000294933"/>
    </source>
</evidence>
<evidence type="ECO:0000256" key="8">
    <source>
        <dbReference type="RuleBase" id="RU004020"/>
    </source>
</evidence>
<dbReference type="AlphaFoldDB" id="A0A4Y7QIV2"/>
<reference evidence="12 13" key="1">
    <citation type="submission" date="2018-06" db="EMBL/GenBank/DDBJ databases">
        <title>A transcriptomic atlas of mushroom development highlights an independent origin of complex multicellularity.</title>
        <authorList>
            <consortium name="DOE Joint Genome Institute"/>
            <person name="Krizsan K."/>
            <person name="Almasi E."/>
            <person name="Merenyi Z."/>
            <person name="Sahu N."/>
            <person name="Viragh M."/>
            <person name="Koszo T."/>
            <person name="Mondo S."/>
            <person name="Kiss B."/>
            <person name="Balint B."/>
            <person name="Kues U."/>
            <person name="Barry K."/>
            <person name="Hegedus J.C."/>
            <person name="Henrissat B."/>
            <person name="Johnson J."/>
            <person name="Lipzen A."/>
            <person name="Ohm R."/>
            <person name="Nagy I."/>
            <person name="Pangilinan J."/>
            <person name="Yan J."/>
            <person name="Xiong Y."/>
            <person name="Grigoriev I.V."/>
            <person name="Hibbett D.S."/>
            <person name="Nagy L.G."/>
        </authorList>
    </citation>
    <scope>NUCLEOTIDE SEQUENCE [LARGE SCALE GENOMIC DNA]</scope>
    <source>
        <strain evidence="12 13">SZMC22713</strain>
    </source>
</reference>
<name>A0A4Y7QIV2_9AGAM</name>
<evidence type="ECO:0000259" key="11">
    <source>
        <dbReference type="PROSITE" id="PS00434"/>
    </source>
</evidence>
<keyword evidence="4" id="KW-0238">DNA-binding</keyword>
<proteinExistence type="inferred from homology"/>
<evidence type="ECO:0000256" key="10">
    <source>
        <dbReference type="SAM" id="MobiDB-lite"/>
    </source>
</evidence>
<evidence type="ECO:0000256" key="5">
    <source>
        <dbReference type="ARBA" id="ARBA00023163"/>
    </source>
</evidence>
<evidence type="ECO:0000256" key="1">
    <source>
        <dbReference type="ARBA" id="ARBA00004123"/>
    </source>
</evidence>
<dbReference type="PANTHER" id="PTHR10015">
    <property type="entry name" value="HEAT SHOCK TRANSCRIPTION FACTOR"/>
    <property type="match status" value="1"/>
</dbReference>
<dbReference type="PRINTS" id="PR00056">
    <property type="entry name" value="HSFDOMAIN"/>
</dbReference>
<dbReference type="GO" id="GO:0003700">
    <property type="term" value="F:DNA-binding transcription factor activity"/>
    <property type="evidence" value="ECO:0007669"/>
    <property type="project" value="InterPro"/>
</dbReference>
<dbReference type="PANTHER" id="PTHR10015:SF427">
    <property type="entry name" value="HEAT SHOCK FACTOR PROTEIN"/>
    <property type="match status" value="1"/>
</dbReference>
<dbReference type="VEuPathDB" id="FungiDB:BD410DRAFT_782426"/>
<keyword evidence="6" id="KW-0539">Nucleus</keyword>
<feature type="region of interest" description="Disordered" evidence="10">
    <location>
        <begin position="293"/>
        <end position="388"/>
    </location>
</feature>
<dbReference type="Gene3D" id="1.10.10.10">
    <property type="entry name" value="Winged helix-like DNA-binding domain superfamily/Winged helix DNA-binding domain"/>
    <property type="match status" value="1"/>
</dbReference>
<dbReference type="SMART" id="SM00415">
    <property type="entry name" value="HSF"/>
    <property type="match status" value="1"/>
</dbReference>